<evidence type="ECO:0000256" key="3">
    <source>
        <dbReference type="ARBA" id="ARBA00022989"/>
    </source>
</evidence>
<feature type="transmembrane region" description="Helical" evidence="5">
    <location>
        <begin position="285"/>
        <end position="304"/>
    </location>
</feature>
<keyword evidence="2 5" id="KW-0812">Transmembrane</keyword>
<feature type="transmembrane region" description="Helical" evidence="5">
    <location>
        <begin position="220"/>
        <end position="240"/>
    </location>
</feature>
<sequence length="410" mass="43677">MRGYLSFLRADRRWLLGCFALFLFCSFGHTFFVSLFSADIRESLGLSHGQFGSLFTVATLAGALALAQLGKVVDRHPAGRVVPALMLMLAAGAVALALATNVWVLLLALFLLRLFGQGMLSHTSFTLAGRWFDRERGRATSVATLGLNTAEALFPLAVVAVLAVVGWREAWWLVAGALVLLAWPMSVLVRRERAPLRAAGERPTAPARSWTRNQTLRDPYFFLLLTAMAAPALIGNTVFFHQAHLAELRGWPPALSASAFSVYAAVTVAANLAGGVLVDRVTGLRLVPCFLLPLGAGLLVLAVVEGPWSMLVFMALYGVTNGLSLSLIGTVWPEVYGVAHLGAIRSNIVVVLVLASAAGPGAAGLLIDAGVGYPSQVAALGAYCLLASAAALWFVPRIRARLRLERRPAV</sequence>
<feature type="transmembrane region" description="Helical" evidence="5">
    <location>
        <begin position="170"/>
        <end position="189"/>
    </location>
</feature>
<keyword evidence="4 5" id="KW-0472">Membrane</keyword>
<dbReference type="InterPro" id="IPR020846">
    <property type="entry name" value="MFS_dom"/>
</dbReference>
<dbReference type="EMBL" id="JADBDY010000001">
    <property type="protein sequence ID" value="MBE1458152.1"/>
    <property type="molecule type" value="Genomic_DNA"/>
</dbReference>
<dbReference type="InterPro" id="IPR036259">
    <property type="entry name" value="MFS_trans_sf"/>
</dbReference>
<keyword evidence="3 5" id="KW-1133">Transmembrane helix</keyword>
<evidence type="ECO:0000256" key="4">
    <source>
        <dbReference type="ARBA" id="ARBA00023136"/>
    </source>
</evidence>
<feature type="transmembrane region" description="Helical" evidence="5">
    <location>
        <begin position="48"/>
        <end position="69"/>
    </location>
</feature>
<dbReference type="InterPro" id="IPR011701">
    <property type="entry name" value="MFS"/>
</dbReference>
<evidence type="ECO:0000256" key="5">
    <source>
        <dbReference type="SAM" id="Phobius"/>
    </source>
</evidence>
<dbReference type="SUPFAM" id="SSF103473">
    <property type="entry name" value="MFS general substrate transporter"/>
    <property type="match status" value="1"/>
</dbReference>
<evidence type="ECO:0000259" key="6">
    <source>
        <dbReference type="PROSITE" id="PS50850"/>
    </source>
</evidence>
<evidence type="ECO:0000256" key="1">
    <source>
        <dbReference type="ARBA" id="ARBA00004651"/>
    </source>
</evidence>
<feature type="transmembrane region" description="Helical" evidence="5">
    <location>
        <begin position="310"/>
        <end position="332"/>
    </location>
</feature>
<dbReference type="InterPro" id="IPR050327">
    <property type="entry name" value="Proton-linked_MCT"/>
</dbReference>
<name>A0ABR9HGI6_9ACTN</name>
<gene>
    <name evidence="7" type="ORF">H4W79_002366</name>
</gene>
<dbReference type="PROSITE" id="PS50850">
    <property type="entry name" value="MFS"/>
    <property type="match status" value="1"/>
</dbReference>
<feature type="domain" description="Major facilitator superfamily (MFS) profile" evidence="6">
    <location>
        <begin position="15"/>
        <end position="399"/>
    </location>
</feature>
<dbReference type="PANTHER" id="PTHR11360:SF308">
    <property type="entry name" value="BLL3089 PROTEIN"/>
    <property type="match status" value="1"/>
</dbReference>
<feature type="transmembrane region" description="Helical" evidence="5">
    <location>
        <begin position="373"/>
        <end position="395"/>
    </location>
</feature>
<dbReference type="RefSeq" id="WP_191270199.1">
    <property type="nucleotide sequence ID" value="NZ_BMXJ01000003.1"/>
</dbReference>
<dbReference type="PANTHER" id="PTHR11360">
    <property type="entry name" value="MONOCARBOXYLATE TRANSPORTER"/>
    <property type="match status" value="1"/>
</dbReference>
<keyword evidence="8" id="KW-1185">Reference proteome</keyword>
<feature type="transmembrane region" description="Helical" evidence="5">
    <location>
        <begin position="260"/>
        <end position="278"/>
    </location>
</feature>
<organism evidence="7 8">
    <name type="scientific">Nocardiopsis terrae</name>
    <dbReference type="NCBI Taxonomy" id="372655"/>
    <lineage>
        <taxon>Bacteria</taxon>
        <taxon>Bacillati</taxon>
        <taxon>Actinomycetota</taxon>
        <taxon>Actinomycetes</taxon>
        <taxon>Streptosporangiales</taxon>
        <taxon>Nocardiopsidaceae</taxon>
        <taxon>Nocardiopsis</taxon>
    </lineage>
</organism>
<feature type="transmembrane region" description="Helical" evidence="5">
    <location>
        <begin position="81"/>
        <end position="99"/>
    </location>
</feature>
<feature type="transmembrane region" description="Helical" evidence="5">
    <location>
        <begin position="344"/>
        <end position="367"/>
    </location>
</feature>
<comment type="subcellular location">
    <subcellularLocation>
        <location evidence="1">Cell membrane</location>
        <topology evidence="1">Multi-pass membrane protein</topology>
    </subcellularLocation>
</comment>
<accession>A0ABR9HGI6</accession>
<evidence type="ECO:0000256" key="2">
    <source>
        <dbReference type="ARBA" id="ARBA00022692"/>
    </source>
</evidence>
<evidence type="ECO:0000313" key="8">
    <source>
        <dbReference type="Proteomes" id="UP000598217"/>
    </source>
</evidence>
<dbReference type="Gene3D" id="1.20.1250.20">
    <property type="entry name" value="MFS general substrate transporter like domains"/>
    <property type="match status" value="2"/>
</dbReference>
<dbReference type="Pfam" id="PF07690">
    <property type="entry name" value="MFS_1"/>
    <property type="match status" value="1"/>
</dbReference>
<evidence type="ECO:0000313" key="7">
    <source>
        <dbReference type="EMBL" id="MBE1458152.1"/>
    </source>
</evidence>
<comment type="caution">
    <text evidence="7">The sequence shown here is derived from an EMBL/GenBank/DDBJ whole genome shotgun (WGS) entry which is preliminary data.</text>
</comment>
<proteinExistence type="predicted"/>
<feature type="transmembrane region" description="Helical" evidence="5">
    <location>
        <begin position="140"/>
        <end position="164"/>
    </location>
</feature>
<dbReference type="Proteomes" id="UP000598217">
    <property type="component" value="Unassembled WGS sequence"/>
</dbReference>
<protein>
    <submittedName>
        <fullName evidence="7">MFS family permease</fullName>
    </submittedName>
</protein>
<reference evidence="7 8" key="1">
    <citation type="submission" date="2020-10" db="EMBL/GenBank/DDBJ databases">
        <title>Sequencing the genomes of 1000 actinobacteria strains.</title>
        <authorList>
            <person name="Klenk H.-P."/>
        </authorList>
    </citation>
    <scope>NUCLEOTIDE SEQUENCE [LARGE SCALE GENOMIC DNA]</scope>
    <source>
        <strain evidence="7 8">DSM 45157</strain>
    </source>
</reference>